<gene>
    <name evidence="1" type="ORF">ABEB36_014813</name>
</gene>
<reference evidence="1 2" key="1">
    <citation type="submission" date="2024-05" db="EMBL/GenBank/DDBJ databases">
        <title>Genetic variation in Jamaican populations of the coffee berry borer (Hypothenemus hampei).</title>
        <authorList>
            <person name="Errbii M."/>
            <person name="Myrie A."/>
        </authorList>
    </citation>
    <scope>NUCLEOTIDE SEQUENCE [LARGE SCALE GENOMIC DNA]</scope>
    <source>
        <strain evidence="1">JA-Hopewell-2020-01-JO</strain>
        <tissue evidence="1">Whole body</tissue>
    </source>
</reference>
<keyword evidence="2" id="KW-1185">Reference proteome</keyword>
<dbReference type="Proteomes" id="UP001566132">
    <property type="component" value="Unassembled WGS sequence"/>
</dbReference>
<protein>
    <submittedName>
        <fullName evidence="1">Uncharacterized protein</fullName>
    </submittedName>
</protein>
<name>A0ABD1E5K6_HYPHA</name>
<comment type="caution">
    <text evidence="1">The sequence shown here is derived from an EMBL/GenBank/DDBJ whole genome shotgun (WGS) entry which is preliminary data.</text>
</comment>
<sequence length="413" mass="46969">MSVASLSITQVLNNLEIDNGDELDLSQPNEVDLSEIITKEIGEDSQFNLLNADLVSYSFQGKMLEWFKEKRPEKRKEGVWLNAVSGKEFFDSIERRVNSLMSLGPSLSYSEKLQGYENKIFHIITPEKTISSAINVYSALAKLKNQKGFAQYNQDDSYIFMDLSTLLGLKTKKRVMDAFKLKVSHNLLIVDCKSASLQDQIQEVEELHNNLDEIASTKDNDVLGKKFASYSTIYKSEFDISGFYDLTKESQQKLLEREIILQGDKISLNKLIDKSDASTKNIIDVKTLIQLITNDRVEIGSKPPGMSDLEGAYSDLFEEVEIQTFIVKLLLKKLSDVYIISGMPGSDKEDKVIQSLNDHIKASKVNDLNSRMSVLNQQDIIRAINPTIQTTDDQFKEKDFKQICRNNPERKIY</sequence>
<proteinExistence type="predicted"/>
<dbReference type="EMBL" id="JBDJPC010000014">
    <property type="protein sequence ID" value="KAL1488336.1"/>
    <property type="molecule type" value="Genomic_DNA"/>
</dbReference>
<dbReference type="AlphaFoldDB" id="A0ABD1E5K6"/>
<accession>A0ABD1E5K6</accession>
<evidence type="ECO:0000313" key="2">
    <source>
        <dbReference type="Proteomes" id="UP001566132"/>
    </source>
</evidence>
<evidence type="ECO:0000313" key="1">
    <source>
        <dbReference type="EMBL" id="KAL1488336.1"/>
    </source>
</evidence>
<organism evidence="1 2">
    <name type="scientific">Hypothenemus hampei</name>
    <name type="common">Coffee berry borer</name>
    <dbReference type="NCBI Taxonomy" id="57062"/>
    <lineage>
        <taxon>Eukaryota</taxon>
        <taxon>Metazoa</taxon>
        <taxon>Ecdysozoa</taxon>
        <taxon>Arthropoda</taxon>
        <taxon>Hexapoda</taxon>
        <taxon>Insecta</taxon>
        <taxon>Pterygota</taxon>
        <taxon>Neoptera</taxon>
        <taxon>Endopterygota</taxon>
        <taxon>Coleoptera</taxon>
        <taxon>Polyphaga</taxon>
        <taxon>Cucujiformia</taxon>
        <taxon>Curculionidae</taxon>
        <taxon>Scolytinae</taxon>
        <taxon>Hypothenemus</taxon>
    </lineage>
</organism>